<evidence type="ECO:0000313" key="3">
    <source>
        <dbReference type="Proteomes" id="UP000289152"/>
    </source>
</evidence>
<name>A0A4Q1BLA3_TREME</name>
<feature type="region of interest" description="Disordered" evidence="1">
    <location>
        <begin position="1"/>
        <end position="33"/>
    </location>
</feature>
<accession>A0A4Q1BLA3</accession>
<dbReference type="AlphaFoldDB" id="A0A4Q1BLA3"/>
<evidence type="ECO:0000313" key="2">
    <source>
        <dbReference type="EMBL" id="RXK38544.1"/>
    </source>
</evidence>
<dbReference type="VEuPathDB" id="FungiDB:TREMEDRAFT_59749"/>
<dbReference type="Proteomes" id="UP000289152">
    <property type="component" value="Unassembled WGS sequence"/>
</dbReference>
<keyword evidence="3" id="KW-1185">Reference proteome</keyword>
<dbReference type="EMBL" id="SDIL01000046">
    <property type="protein sequence ID" value="RXK38544.1"/>
    <property type="molecule type" value="Genomic_DNA"/>
</dbReference>
<feature type="compositionally biased region" description="Basic residues" evidence="1">
    <location>
        <begin position="1"/>
        <end position="11"/>
    </location>
</feature>
<comment type="caution">
    <text evidence="2">The sequence shown here is derived from an EMBL/GenBank/DDBJ whole genome shotgun (WGS) entry which is preliminary data.</text>
</comment>
<feature type="compositionally biased region" description="Basic and acidic residues" evidence="1">
    <location>
        <begin position="12"/>
        <end position="33"/>
    </location>
</feature>
<evidence type="ECO:0000256" key="1">
    <source>
        <dbReference type="SAM" id="MobiDB-lite"/>
    </source>
</evidence>
<proteinExistence type="predicted"/>
<organism evidence="2 3">
    <name type="scientific">Tremella mesenterica</name>
    <name type="common">Jelly fungus</name>
    <dbReference type="NCBI Taxonomy" id="5217"/>
    <lineage>
        <taxon>Eukaryota</taxon>
        <taxon>Fungi</taxon>
        <taxon>Dikarya</taxon>
        <taxon>Basidiomycota</taxon>
        <taxon>Agaricomycotina</taxon>
        <taxon>Tremellomycetes</taxon>
        <taxon>Tremellales</taxon>
        <taxon>Tremellaceae</taxon>
        <taxon>Tremella</taxon>
    </lineage>
</organism>
<gene>
    <name evidence="2" type="ORF">M231_04176</name>
</gene>
<sequence length="180" mass="20680">MSSSKARHRTKGERQLKPDDAREQESRILDEQEQEREITELRVKNRSDNVRAQNVLDVGLLSSAFFSILQLLKYIRISPPLTALSILQLAFIPLSLTPYYLPPSVRPVSRYHLYIWLTHCALFLIALQELRSRSLVFGEVARWALPGILACVVEVQRRGETDVLRKLDELEASKYHLKGA</sequence>
<dbReference type="InParanoid" id="A0A4Q1BLA3"/>
<reference evidence="2 3" key="1">
    <citation type="submission" date="2016-06" db="EMBL/GenBank/DDBJ databases">
        <title>Evolution of pathogenesis and genome organization in the Tremellales.</title>
        <authorList>
            <person name="Cuomo C."/>
            <person name="Litvintseva A."/>
            <person name="Heitman J."/>
            <person name="Chen Y."/>
            <person name="Sun S."/>
            <person name="Springer D."/>
            <person name="Dromer F."/>
            <person name="Young S."/>
            <person name="Zeng Q."/>
            <person name="Chapman S."/>
            <person name="Gujja S."/>
            <person name="Saif S."/>
            <person name="Birren B."/>
        </authorList>
    </citation>
    <scope>NUCLEOTIDE SEQUENCE [LARGE SCALE GENOMIC DNA]</scope>
    <source>
        <strain evidence="2 3">ATCC 28783</strain>
    </source>
</reference>
<protein>
    <submittedName>
        <fullName evidence="2">Uncharacterized protein</fullName>
    </submittedName>
</protein>
<dbReference type="OrthoDB" id="2563070at2759"/>